<dbReference type="AlphaFoldDB" id="A0A3P7EII0"/>
<accession>A0A3P7EII0</accession>
<dbReference type="EMBL" id="UYWW01012414">
    <property type="protein sequence ID" value="VDM20983.1"/>
    <property type="molecule type" value="Genomic_DNA"/>
</dbReference>
<gene>
    <name evidence="1" type="ORF">WBA_LOCUS11647</name>
</gene>
<evidence type="ECO:0000313" key="1">
    <source>
        <dbReference type="EMBL" id="VDM20983.1"/>
    </source>
</evidence>
<keyword evidence="2" id="KW-1185">Reference proteome</keyword>
<name>A0A3P7EII0_WUCBA</name>
<protein>
    <submittedName>
        <fullName evidence="1">Uncharacterized protein</fullName>
    </submittedName>
</protein>
<dbReference type="Proteomes" id="UP000270924">
    <property type="component" value="Unassembled WGS sequence"/>
</dbReference>
<dbReference type="OrthoDB" id="10403802at2759"/>
<sequence>MFGYDGRGDKWIIEWINGQPFDKCNCEIENISVNSSSSTNGESMRASEITTYDGDNEILSYDNEYYQQNELNWLRAIINRQKAKIEELNEGRKMLFIELAQFKDIMLVDIYLVDIYSANNSYTEVLSTTY</sequence>
<dbReference type="InParanoid" id="A0A3P7EII0"/>
<evidence type="ECO:0000313" key="2">
    <source>
        <dbReference type="Proteomes" id="UP000270924"/>
    </source>
</evidence>
<organism evidence="1 2">
    <name type="scientific">Wuchereria bancrofti</name>
    <dbReference type="NCBI Taxonomy" id="6293"/>
    <lineage>
        <taxon>Eukaryota</taxon>
        <taxon>Metazoa</taxon>
        <taxon>Ecdysozoa</taxon>
        <taxon>Nematoda</taxon>
        <taxon>Chromadorea</taxon>
        <taxon>Rhabditida</taxon>
        <taxon>Spirurina</taxon>
        <taxon>Spiruromorpha</taxon>
        <taxon>Filarioidea</taxon>
        <taxon>Onchocercidae</taxon>
        <taxon>Wuchereria</taxon>
    </lineage>
</organism>
<reference evidence="1 2" key="1">
    <citation type="submission" date="2018-11" db="EMBL/GenBank/DDBJ databases">
        <authorList>
            <consortium name="Pathogen Informatics"/>
        </authorList>
    </citation>
    <scope>NUCLEOTIDE SEQUENCE [LARGE SCALE GENOMIC DNA]</scope>
</reference>
<proteinExistence type="predicted"/>